<reference evidence="2 3" key="1">
    <citation type="journal article" date="2024" name="Nat. Commun.">
        <title>Phylogenomics reveals the evolutionary origins of lichenization in chlorophyte algae.</title>
        <authorList>
            <person name="Puginier C."/>
            <person name="Libourel C."/>
            <person name="Otte J."/>
            <person name="Skaloud P."/>
            <person name="Haon M."/>
            <person name="Grisel S."/>
            <person name="Petersen M."/>
            <person name="Berrin J.G."/>
            <person name="Delaux P.M."/>
            <person name="Dal Grande F."/>
            <person name="Keller J."/>
        </authorList>
    </citation>
    <scope>NUCLEOTIDE SEQUENCE [LARGE SCALE GENOMIC DNA]</scope>
    <source>
        <strain evidence="2 3">SAG 245.80</strain>
    </source>
</reference>
<sequence length="435" mass="44757">MGNPRSHHALREALPTAEIIAHFGSAEPKEIAKEVSKLGQRDLQARFRVVYGTQTFSNNNTWLRRKLLEAAGLQAPKAAGRGRPTARTSKAASASHVHVQASDSLPLSRSSSLASQSTGNCTVAKADEVRRTKRARKPKLFDDMLVLGRHTVALSDDEDDKSSLDVMPVTSGRSSEGDTSRGSGRPHKHSPAAVDAPAAPGWVATSLLAAPAAESLVWARGAAQGFAAGHVLQAVSAATAWAPATPEPLPRWGVASAPELGAAARMAGCLLGDGPARCADLLLPDWARLPNSEPADSDCSAGTAADARGLGKRAYLQPGMGEPAGGSRNPSPPGTPPLCYLGAAAQIAPSSSGCYTEAALGLAPAPAPQDAAPMVLARSASACALDRLLEEMGSGDAAFCSGPAVGTDAATGEKLDAFWDSVDQATDALFEPRAF</sequence>
<comment type="caution">
    <text evidence="2">The sequence shown here is derived from an EMBL/GenBank/DDBJ whole genome shotgun (WGS) entry which is preliminary data.</text>
</comment>
<keyword evidence="3" id="KW-1185">Reference proteome</keyword>
<evidence type="ECO:0000256" key="1">
    <source>
        <dbReference type="SAM" id="MobiDB-lite"/>
    </source>
</evidence>
<dbReference type="EMBL" id="JALJOU010000034">
    <property type="protein sequence ID" value="KAK9834029.1"/>
    <property type="molecule type" value="Genomic_DNA"/>
</dbReference>
<feature type="region of interest" description="Disordered" evidence="1">
    <location>
        <begin position="75"/>
        <end position="125"/>
    </location>
</feature>
<feature type="region of interest" description="Disordered" evidence="1">
    <location>
        <begin position="156"/>
        <end position="195"/>
    </location>
</feature>
<evidence type="ECO:0000313" key="3">
    <source>
        <dbReference type="Proteomes" id="UP001445335"/>
    </source>
</evidence>
<feature type="compositionally biased region" description="Low complexity" evidence="1">
    <location>
        <begin position="89"/>
        <end position="117"/>
    </location>
</feature>
<name>A0AAW1RK46_9CHLO</name>
<proteinExistence type="predicted"/>
<gene>
    <name evidence="2" type="ORF">WJX81_004707</name>
</gene>
<dbReference type="AlphaFoldDB" id="A0AAW1RK46"/>
<accession>A0AAW1RK46</accession>
<organism evidence="2 3">
    <name type="scientific">Elliptochloris bilobata</name>
    <dbReference type="NCBI Taxonomy" id="381761"/>
    <lineage>
        <taxon>Eukaryota</taxon>
        <taxon>Viridiplantae</taxon>
        <taxon>Chlorophyta</taxon>
        <taxon>core chlorophytes</taxon>
        <taxon>Trebouxiophyceae</taxon>
        <taxon>Trebouxiophyceae incertae sedis</taxon>
        <taxon>Elliptochloris clade</taxon>
        <taxon>Elliptochloris</taxon>
    </lineage>
</organism>
<dbReference type="Proteomes" id="UP001445335">
    <property type="component" value="Unassembled WGS sequence"/>
</dbReference>
<evidence type="ECO:0000313" key="2">
    <source>
        <dbReference type="EMBL" id="KAK9834029.1"/>
    </source>
</evidence>
<protein>
    <submittedName>
        <fullName evidence="2">Uncharacterized protein</fullName>
    </submittedName>
</protein>